<comment type="caution">
    <text evidence="1">The sequence shown here is derived from an EMBL/GenBank/DDBJ whole genome shotgun (WGS) entry which is preliminary data.</text>
</comment>
<accession>A0AAW2R2H6</accession>
<dbReference type="AlphaFoldDB" id="A0AAW2R2H6"/>
<evidence type="ECO:0008006" key="2">
    <source>
        <dbReference type="Google" id="ProtNLM"/>
    </source>
</evidence>
<reference evidence="1" key="2">
    <citation type="journal article" date="2024" name="Plant">
        <title>Genomic evolution and insights into agronomic trait innovations of Sesamum species.</title>
        <authorList>
            <person name="Miao H."/>
            <person name="Wang L."/>
            <person name="Qu L."/>
            <person name="Liu H."/>
            <person name="Sun Y."/>
            <person name="Le M."/>
            <person name="Wang Q."/>
            <person name="Wei S."/>
            <person name="Zheng Y."/>
            <person name="Lin W."/>
            <person name="Duan Y."/>
            <person name="Cao H."/>
            <person name="Xiong S."/>
            <person name="Wang X."/>
            <person name="Wei L."/>
            <person name="Li C."/>
            <person name="Ma Q."/>
            <person name="Ju M."/>
            <person name="Zhao R."/>
            <person name="Li G."/>
            <person name="Mu C."/>
            <person name="Tian Q."/>
            <person name="Mei H."/>
            <person name="Zhang T."/>
            <person name="Gao T."/>
            <person name="Zhang H."/>
        </authorList>
    </citation>
    <scope>NUCLEOTIDE SEQUENCE</scope>
    <source>
        <strain evidence="1">G02</strain>
    </source>
</reference>
<protein>
    <recommendedName>
        <fullName evidence="2">Mitochondrial protein</fullName>
    </recommendedName>
</protein>
<organism evidence="1">
    <name type="scientific">Sesamum radiatum</name>
    <name type="common">Black benniseed</name>
    <dbReference type="NCBI Taxonomy" id="300843"/>
    <lineage>
        <taxon>Eukaryota</taxon>
        <taxon>Viridiplantae</taxon>
        <taxon>Streptophyta</taxon>
        <taxon>Embryophyta</taxon>
        <taxon>Tracheophyta</taxon>
        <taxon>Spermatophyta</taxon>
        <taxon>Magnoliopsida</taxon>
        <taxon>eudicotyledons</taxon>
        <taxon>Gunneridae</taxon>
        <taxon>Pentapetalae</taxon>
        <taxon>asterids</taxon>
        <taxon>lamiids</taxon>
        <taxon>Lamiales</taxon>
        <taxon>Pedaliaceae</taxon>
        <taxon>Sesamum</taxon>
    </lineage>
</organism>
<dbReference type="PANTHER" id="PTHR11439">
    <property type="entry name" value="GAG-POL-RELATED RETROTRANSPOSON"/>
    <property type="match status" value="1"/>
</dbReference>
<proteinExistence type="predicted"/>
<reference evidence="1" key="1">
    <citation type="submission" date="2020-06" db="EMBL/GenBank/DDBJ databases">
        <authorList>
            <person name="Li T."/>
            <person name="Hu X."/>
            <person name="Zhang T."/>
            <person name="Song X."/>
            <person name="Zhang H."/>
            <person name="Dai N."/>
            <person name="Sheng W."/>
            <person name="Hou X."/>
            <person name="Wei L."/>
        </authorList>
    </citation>
    <scope>NUCLEOTIDE SEQUENCE</scope>
    <source>
        <strain evidence="1">G02</strain>
        <tissue evidence="1">Leaf</tissue>
    </source>
</reference>
<dbReference type="PANTHER" id="PTHR11439:SF470">
    <property type="entry name" value="CYSTEINE-RICH RLK (RECEPTOR-LIKE PROTEIN KINASE) 8"/>
    <property type="match status" value="1"/>
</dbReference>
<sequence length="120" mass="13990">MDLRIPIGIKFLAGAEIILHNPEAYRRFVKRLLYLEFTRPGIAHATRQLNQFLQRPCKQHWDAAIRLVKYLKRTLHKRLFLPSKGDFKLTAYSDADWAPYVDSRRSLTGFCVFVGLTLIS</sequence>
<evidence type="ECO:0000313" key="1">
    <source>
        <dbReference type="EMBL" id="KAL0374302.1"/>
    </source>
</evidence>
<gene>
    <name evidence="1" type="ORF">Sradi_3345900</name>
</gene>
<name>A0AAW2R2H6_SESRA</name>
<dbReference type="EMBL" id="JACGWJ010000014">
    <property type="protein sequence ID" value="KAL0374302.1"/>
    <property type="molecule type" value="Genomic_DNA"/>
</dbReference>